<protein>
    <recommendedName>
        <fullName evidence="3">Serine-rich protein-like protein</fullName>
    </recommendedName>
</protein>
<evidence type="ECO:0008006" key="3">
    <source>
        <dbReference type="Google" id="ProtNLM"/>
    </source>
</evidence>
<dbReference type="EMBL" id="BT090829">
    <property type="protein sequence ID" value="ACU14899.1"/>
    <property type="molecule type" value="mRNA"/>
</dbReference>
<feature type="region of interest" description="Disordered" evidence="1">
    <location>
        <begin position="76"/>
        <end position="95"/>
    </location>
</feature>
<dbReference type="GeneID" id="100306623"/>
<dbReference type="OrthoDB" id="638181at2759"/>
<proteinExistence type="evidence at transcript level"/>
<dbReference type="PANTHER" id="PTHR33132">
    <property type="entry name" value="OSJNBB0118P14.9 PROTEIN"/>
    <property type="match status" value="1"/>
</dbReference>
<name>C6T076_SOYBN</name>
<sequence>MASTKCVLTTMKSQSSRTCMCSPTNHPGSFRCSMHKKPPRAVVARPLSRTPSSWNSSSMAAKANSLKAILLQMIKPSSHEHHRRKSFQPKPSRFSLMNNDNAAVVAVH</sequence>
<organism evidence="2">
    <name type="scientific">Glycine max</name>
    <name type="common">Soybean</name>
    <name type="synonym">Glycine hispida</name>
    <dbReference type="NCBI Taxonomy" id="3847"/>
    <lineage>
        <taxon>Eukaryota</taxon>
        <taxon>Viridiplantae</taxon>
        <taxon>Streptophyta</taxon>
        <taxon>Embryophyta</taxon>
        <taxon>Tracheophyta</taxon>
        <taxon>Spermatophyta</taxon>
        <taxon>Magnoliopsida</taxon>
        <taxon>eudicotyledons</taxon>
        <taxon>Gunneridae</taxon>
        <taxon>Pentapetalae</taxon>
        <taxon>rosids</taxon>
        <taxon>fabids</taxon>
        <taxon>Fabales</taxon>
        <taxon>Fabaceae</taxon>
        <taxon>Papilionoideae</taxon>
        <taxon>50 kb inversion clade</taxon>
        <taxon>NPAAA clade</taxon>
        <taxon>indigoferoid/millettioid clade</taxon>
        <taxon>Phaseoleae</taxon>
        <taxon>Glycine</taxon>
        <taxon>Glycine subgen. Soja</taxon>
    </lineage>
</organism>
<dbReference type="ExpressionAtlas" id="C6T076">
    <property type="expression patterns" value="baseline and differential"/>
</dbReference>
<dbReference type="RefSeq" id="NP_001237708.2">
    <property type="nucleotide sequence ID" value="NM_001250779.3"/>
</dbReference>
<evidence type="ECO:0000256" key="1">
    <source>
        <dbReference type="SAM" id="MobiDB-lite"/>
    </source>
</evidence>
<dbReference type="PANTHER" id="PTHR33132:SF113">
    <property type="entry name" value="SERINE-RICH PROTEIN-LIKE PROTEIN"/>
    <property type="match status" value="1"/>
</dbReference>
<evidence type="ECO:0000313" key="2">
    <source>
        <dbReference type="EMBL" id="ACU14899.1"/>
    </source>
</evidence>
<accession>C6T076</accession>
<dbReference type="KEGG" id="gmx:100306623"/>
<reference evidence="2" key="1">
    <citation type="submission" date="2009-08" db="EMBL/GenBank/DDBJ databases">
        <authorList>
            <person name="Cheung F."/>
            <person name="Xiao Y."/>
            <person name="Chan A."/>
            <person name="Moskal W."/>
            <person name="Town C.D."/>
        </authorList>
    </citation>
    <scope>NUCLEOTIDE SEQUENCE</scope>
</reference>
<dbReference type="AlphaFoldDB" id="C6T076"/>